<evidence type="ECO:0000313" key="2">
    <source>
        <dbReference type="Proteomes" id="UP001396898"/>
    </source>
</evidence>
<keyword evidence="2" id="KW-1185">Reference proteome</keyword>
<organism evidence="1 2">
    <name type="scientific">Apiospora marii</name>
    <dbReference type="NCBI Taxonomy" id="335849"/>
    <lineage>
        <taxon>Eukaryota</taxon>
        <taxon>Fungi</taxon>
        <taxon>Dikarya</taxon>
        <taxon>Ascomycota</taxon>
        <taxon>Pezizomycotina</taxon>
        <taxon>Sordariomycetes</taxon>
        <taxon>Xylariomycetidae</taxon>
        <taxon>Amphisphaeriales</taxon>
        <taxon>Apiosporaceae</taxon>
        <taxon>Apiospora</taxon>
    </lineage>
</organism>
<accession>A0ABR1QZP1</accession>
<dbReference type="EMBL" id="JAQQWI010000025">
    <property type="protein sequence ID" value="KAK7993115.1"/>
    <property type="molecule type" value="Genomic_DNA"/>
</dbReference>
<proteinExistence type="predicted"/>
<dbReference type="Proteomes" id="UP001396898">
    <property type="component" value="Unassembled WGS sequence"/>
</dbReference>
<protein>
    <submittedName>
        <fullName evidence="1">Uncharacterized protein</fullName>
    </submittedName>
</protein>
<reference evidence="1 2" key="1">
    <citation type="submission" date="2023-01" db="EMBL/GenBank/DDBJ databases">
        <title>Analysis of 21 Apiospora genomes using comparative genomics revels a genus with tremendous synthesis potential of carbohydrate active enzymes and secondary metabolites.</title>
        <authorList>
            <person name="Sorensen T."/>
        </authorList>
    </citation>
    <scope>NUCLEOTIDE SEQUENCE [LARGE SCALE GENOMIC DNA]</scope>
    <source>
        <strain evidence="1 2">CBS 20057</strain>
    </source>
</reference>
<name>A0ABR1QZP1_9PEZI</name>
<evidence type="ECO:0000313" key="1">
    <source>
        <dbReference type="EMBL" id="KAK7993115.1"/>
    </source>
</evidence>
<sequence length="166" mass="19163">MTETESETFRLFRHEDVPEETSPEFQKLLSLTSRSDFVPKAHSWKDAPNPETWCAFGDNGTTALVGAYGDLIQFGAYTGCGRSGMFTADRRRSEEPYWVKVRTDQLMEWAEGEDPYKKHYGLEVYEVLQGDEDRAILPSQELPELEWVNYRWPRLDSSTLDQTVPT</sequence>
<gene>
    <name evidence="1" type="ORF">PG991_016294</name>
</gene>
<comment type="caution">
    <text evidence="1">The sequence shown here is derived from an EMBL/GenBank/DDBJ whole genome shotgun (WGS) entry which is preliminary data.</text>
</comment>